<dbReference type="Gene3D" id="3.40.50.720">
    <property type="entry name" value="NAD(P)-binding Rossmann-like Domain"/>
    <property type="match status" value="1"/>
</dbReference>
<dbReference type="PANTHER" id="PTHR45033">
    <property type="match status" value="1"/>
</dbReference>
<dbReference type="Gene3D" id="3.90.180.10">
    <property type="entry name" value="Medium-chain alcohol dehydrogenases, catalytic domain"/>
    <property type="match status" value="1"/>
</dbReference>
<dbReference type="SMART" id="SM00829">
    <property type="entry name" value="PKS_ER"/>
    <property type="match status" value="1"/>
</dbReference>
<dbReference type="EMBL" id="QTJV01000016">
    <property type="protein sequence ID" value="RFM31153.1"/>
    <property type="molecule type" value="Genomic_DNA"/>
</dbReference>
<dbReference type="InterPro" id="IPR036291">
    <property type="entry name" value="NAD(P)-bd_dom_sf"/>
</dbReference>
<sequence length="334" mass="35457">MQNRIVQLDKTGIDAIRIGTTEIPRAAAHEVVVNIKAVSLNFLDLMIVKGDFPTGLPFPYTPGCDGAGIVTAVGDKVSEWKPGDRVALTYVQNFLSGEGFPLKDAVRIGWQTQGVMADYVKVPAYGLVKLPDSLSFEEAATMPVAGVTAWEGLINIAKIQLGHTVLVQGTGGVSMFALQIARQAGARVIATTSSDNKAAKLKALGADEVINYKTNPQWQDEVLRLTGGIGADVTLDVGGKDTIRQSLQAVKVNGLVCTAGGLTGSQITLDVYGDLNLNFKRITGFAVGSRDSFNALLKAGIKPVIDKVYAVEDVQTAFRELESGGHFGKLVVKL</sequence>
<keyword evidence="3" id="KW-1185">Reference proteome</keyword>
<proteinExistence type="predicted"/>
<dbReference type="RefSeq" id="WP_116857187.1">
    <property type="nucleotide sequence ID" value="NZ_QTJV01000016.1"/>
</dbReference>
<dbReference type="Proteomes" id="UP000261174">
    <property type="component" value="Unassembled WGS sequence"/>
</dbReference>
<protein>
    <submittedName>
        <fullName evidence="2">NAD(P)-dependent alcohol dehydrogenase</fullName>
    </submittedName>
</protein>
<evidence type="ECO:0000313" key="2">
    <source>
        <dbReference type="EMBL" id="RFM31153.1"/>
    </source>
</evidence>
<evidence type="ECO:0000259" key="1">
    <source>
        <dbReference type="SMART" id="SM00829"/>
    </source>
</evidence>
<dbReference type="InterPro" id="IPR013149">
    <property type="entry name" value="ADH-like_C"/>
</dbReference>
<dbReference type="InterPro" id="IPR020843">
    <property type="entry name" value="ER"/>
</dbReference>
<accession>A0A3E1NTB6</accession>
<name>A0A3E1NTB6_9BACT</name>
<dbReference type="AlphaFoldDB" id="A0A3E1NTB6"/>
<dbReference type="Pfam" id="PF00107">
    <property type="entry name" value="ADH_zinc_N"/>
    <property type="match status" value="1"/>
</dbReference>
<dbReference type="CDD" id="cd08276">
    <property type="entry name" value="MDR7"/>
    <property type="match status" value="1"/>
</dbReference>
<dbReference type="SUPFAM" id="SSF51735">
    <property type="entry name" value="NAD(P)-binding Rossmann-fold domains"/>
    <property type="match status" value="1"/>
</dbReference>
<comment type="caution">
    <text evidence="2">The sequence shown here is derived from an EMBL/GenBank/DDBJ whole genome shotgun (WGS) entry which is preliminary data.</text>
</comment>
<organism evidence="2 3">
    <name type="scientific">Chitinophaga silvisoli</name>
    <dbReference type="NCBI Taxonomy" id="2291814"/>
    <lineage>
        <taxon>Bacteria</taxon>
        <taxon>Pseudomonadati</taxon>
        <taxon>Bacteroidota</taxon>
        <taxon>Chitinophagia</taxon>
        <taxon>Chitinophagales</taxon>
        <taxon>Chitinophagaceae</taxon>
        <taxon>Chitinophaga</taxon>
    </lineage>
</organism>
<dbReference type="InterPro" id="IPR011032">
    <property type="entry name" value="GroES-like_sf"/>
</dbReference>
<dbReference type="InterPro" id="IPR013154">
    <property type="entry name" value="ADH-like_N"/>
</dbReference>
<dbReference type="PANTHER" id="PTHR45033:SF2">
    <property type="entry name" value="ZINC-TYPE ALCOHOL DEHYDROGENASE-LIKE PROTEIN C1773.06C"/>
    <property type="match status" value="1"/>
</dbReference>
<reference evidence="2 3" key="1">
    <citation type="submission" date="2018-08" db="EMBL/GenBank/DDBJ databases">
        <title>Chitinophaga sp. K20C18050901, a novel bacterium isolated from forest soil.</title>
        <authorList>
            <person name="Wang C."/>
        </authorList>
    </citation>
    <scope>NUCLEOTIDE SEQUENCE [LARGE SCALE GENOMIC DNA]</scope>
    <source>
        <strain evidence="2 3">K20C18050901</strain>
    </source>
</reference>
<dbReference type="SUPFAM" id="SSF50129">
    <property type="entry name" value="GroES-like"/>
    <property type="match status" value="1"/>
</dbReference>
<evidence type="ECO:0000313" key="3">
    <source>
        <dbReference type="Proteomes" id="UP000261174"/>
    </source>
</evidence>
<gene>
    <name evidence="2" type="ORF">DXN04_30400</name>
</gene>
<feature type="domain" description="Enoyl reductase (ER)" evidence="1">
    <location>
        <begin position="12"/>
        <end position="332"/>
    </location>
</feature>
<dbReference type="InterPro" id="IPR052711">
    <property type="entry name" value="Zinc_ADH-like"/>
</dbReference>
<dbReference type="GO" id="GO:0016491">
    <property type="term" value="F:oxidoreductase activity"/>
    <property type="evidence" value="ECO:0007669"/>
    <property type="project" value="InterPro"/>
</dbReference>
<dbReference type="Pfam" id="PF08240">
    <property type="entry name" value="ADH_N"/>
    <property type="match status" value="1"/>
</dbReference>
<dbReference type="OrthoDB" id="648910at2"/>